<dbReference type="Pfam" id="PF00005">
    <property type="entry name" value="ABC_tran"/>
    <property type="match status" value="1"/>
</dbReference>
<organism evidence="7 8">
    <name type="scientific">Streptomyces triticagri</name>
    <dbReference type="NCBI Taxonomy" id="2293568"/>
    <lineage>
        <taxon>Bacteria</taxon>
        <taxon>Bacillati</taxon>
        <taxon>Actinomycetota</taxon>
        <taxon>Actinomycetes</taxon>
        <taxon>Kitasatosporales</taxon>
        <taxon>Streptomycetaceae</taxon>
        <taxon>Streptomyces</taxon>
    </lineage>
</organism>
<evidence type="ECO:0000313" key="8">
    <source>
        <dbReference type="Proteomes" id="UP000263094"/>
    </source>
</evidence>
<evidence type="ECO:0000256" key="5">
    <source>
        <dbReference type="ARBA" id="ARBA00022970"/>
    </source>
</evidence>
<comment type="caution">
    <text evidence="7">The sequence shown here is derived from an EMBL/GenBank/DDBJ whole genome shotgun (WGS) entry which is preliminary data.</text>
</comment>
<dbReference type="CDD" id="cd03224">
    <property type="entry name" value="ABC_TM1139_LivF_branched"/>
    <property type="match status" value="1"/>
</dbReference>
<name>A0A372M8I6_9ACTN</name>
<dbReference type="EMBL" id="QUAK01000054">
    <property type="protein sequence ID" value="RFU86815.1"/>
    <property type="molecule type" value="Genomic_DNA"/>
</dbReference>
<comment type="similarity">
    <text evidence="1">Belongs to the ABC transporter superfamily.</text>
</comment>
<dbReference type="AlphaFoldDB" id="A0A372M8I6"/>
<protein>
    <submittedName>
        <fullName evidence="7">Urea ABC transporter ATP-binding subunit UrtE</fullName>
    </submittedName>
</protein>
<feature type="domain" description="ABC transporter" evidence="6">
    <location>
        <begin position="22"/>
        <end position="250"/>
    </location>
</feature>
<evidence type="ECO:0000313" key="7">
    <source>
        <dbReference type="EMBL" id="RFU86815.1"/>
    </source>
</evidence>
<dbReference type="Proteomes" id="UP000263094">
    <property type="component" value="Unassembled WGS sequence"/>
</dbReference>
<dbReference type="InterPro" id="IPR052156">
    <property type="entry name" value="BCAA_Transport_ATP-bd_LivF"/>
</dbReference>
<gene>
    <name evidence="7" type="primary">urtE</name>
    <name evidence="7" type="ORF">DY218_10090</name>
</gene>
<dbReference type="InterPro" id="IPR027417">
    <property type="entry name" value="P-loop_NTPase"/>
</dbReference>
<keyword evidence="3" id="KW-0547">Nucleotide-binding</keyword>
<dbReference type="SUPFAM" id="SSF52540">
    <property type="entry name" value="P-loop containing nucleoside triphosphate hydrolases"/>
    <property type="match status" value="1"/>
</dbReference>
<evidence type="ECO:0000256" key="1">
    <source>
        <dbReference type="ARBA" id="ARBA00005417"/>
    </source>
</evidence>
<dbReference type="RefSeq" id="WP_128555595.1">
    <property type="nucleotide sequence ID" value="NZ_QUAK01000054.1"/>
</dbReference>
<evidence type="ECO:0000256" key="2">
    <source>
        <dbReference type="ARBA" id="ARBA00022448"/>
    </source>
</evidence>
<keyword evidence="5" id="KW-0029">Amino-acid transport</keyword>
<dbReference type="SMART" id="SM00382">
    <property type="entry name" value="AAA"/>
    <property type="match status" value="1"/>
</dbReference>
<dbReference type="GO" id="GO:0016887">
    <property type="term" value="F:ATP hydrolysis activity"/>
    <property type="evidence" value="ECO:0007669"/>
    <property type="project" value="InterPro"/>
</dbReference>
<dbReference type="InterPro" id="IPR003439">
    <property type="entry name" value="ABC_transporter-like_ATP-bd"/>
</dbReference>
<evidence type="ECO:0000256" key="3">
    <source>
        <dbReference type="ARBA" id="ARBA00022741"/>
    </source>
</evidence>
<keyword evidence="8" id="KW-1185">Reference proteome</keyword>
<dbReference type="PANTHER" id="PTHR43820">
    <property type="entry name" value="HIGH-AFFINITY BRANCHED-CHAIN AMINO ACID TRANSPORT ATP-BINDING PROTEIN LIVF"/>
    <property type="match status" value="1"/>
</dbReference>
<sequence>MTATTEQATGVRSTAGEPAEALELDAVRAGYQRSPVLHAVTVSVPRDGVTAVLGHNGAGKSTLLRTAAGLLVPRSGRVRLDGEDVTRRAPHQRVARGLAYVPQGQQCFPQLTVAENLRLVADGRARGRAATDEALDLFPALRELSRRRAGLLSGGQRQQLALARALVTEPRVLLLDEPTEGIQPSVVAEIEETILALTRRGGLSVLLVEQHVGFALRAADRYYVLEAGRITSSGAGGESAHGAVREALSV</sequence>
<dbReference type="GO" id="GO:0015807">
    <property type="term" value="P:L-amino acid transport"/>
    <property type="evidence" value="ECO:0007669"/>
    <property type="project" value="TreeGrafter"/>
</dbReference>
<reference evidence="7 8" key="1">
    <citation type="submission" date="2018-08" db="EMBL/GenBank/DDBJ databases">
        <title>Isolation, diversity and antifungal activity of Actinobacteria from wheat.</title>
        <authorList>
            <person name="Han C."/>
        </authorList>
    </citation>
    <scope>NUCLEOTIDE SEQUENCE [LARGE SCALE GENOMIC DNA]</scope>
    <source>
        <strain evidence="7 8">NEAU-YY421</strain>
    </source>
</reference>
<dbReference type="Gene3D" id="3.40.50.300">
    <property type="entry name" value="P-loop containing nucleotide triphosphate hydrolases"/>
    <property type="match status" value="1"/>
</dbReference>
<dbReference type="OrthoDB" id="9776369at2"/>
<dbReference type="PANTHER" id="PTHR43820:SF5">
    <property type="entry name" value="HIGH-AFFINITY BRANCHED-CHAIN AMINO ACID TRANSPORT ATP-BINDING PROTEIN"/>
    <property type="match status" value="1"/>
</dbReference>
<keyword evidence="4 7" id="KW-0067">ATP-binding</keyword>
<accession>A0A372M8I6</accession>
<evidence type="ECO:0000259" key="6">
    <source>
        <dbReference type="PROSITE" id="PS50893"/>
    </source>
</evidence>
<dbReference type="GO" id="GO:0015658">
    <property type="term" value="F:branched-chain amino acid transmembrane transporter activity"/>
    <property type="evidence" value="ECO:0007669"/>
    <property type="project" value="TreeGrafter"/>
</dbReference>
<keyword evidence="2" id="KW-0813">Transport</keyword>
<dbReference type="InterPro" id="IPR017780">
    <property type="entry name" value="ABC_transptr_urea_ATP-bd_UrtE"/>
</dbReference>
<dbReference type="GO" id="GO:0005524">
    <property type="term" value="F:ATP binding"/>
    <property type="evidence" value="ECO:0007669"/>
    <property type="project" value="UniProtKB-KW"/>
</dbReference>
<evidence type="ECO:0000256" key="4">
    <source>
        <dbReference type="ARBA" id="ARBA00022840"/>
    </source>
</evidence>
<dbReference type="PROSITE" id="PS50893">
    <property type="entry name" value="ABC_TRANSPORTER_2"/>
    <property type="match status" value="1"/>
</dbReference>
<dbReference type="InterPro" id="IPR003593">
    <property type="entry name" value="AAA+_ATPase"/>
</dbReference>
<proteinExistence type="inferred from homology"/>
<dbReference type="NCBIfam" id="TIGR03410">
    <property type="entry name" value="urea_trans_UrtE"/>
    <property type="match status" value="1"/>
</dbReference>